<gene>
    <name evidence="3" type="ORF">Q0031_13785</name>
</gene>
<evidence type="ECO:0000256" key="1">
    <source>
        <dbReference type="SAM" id="MobiDB-lite"/>
    </source>
</evidence>
<dbReference type="Pfam" id="PF01381">
    <property type="entry name" value="HTH_3"/>
    <property type="match status" value="1"/>
</dbReference>
<evidence type="ECO:0000313" key="3">
    <source>
        <dbReference type="EMBL" id="MDQ7952858.1"/>
    </source>
</evidence>
<comment type="caution">
    <text evidence="3">The sequence shown here is derived from an EMBL/GenBank/DDBJ whole genome shotgun (WGS) entry which is preliminary data.</text>
</comment>
<sequence length="168" mass="18439">MDLGTRIKTARKHAGLTQLQLGKLVGLSQQMIQKLESGKADATVSLLDICIETGVSPRWLARDEGEMLDSQPLILNPEIIRRTHEELDSYYSLLAGKEFDIEADPELFVKAYEYLAKEATIVASGERFDFARWLARVLKGVRDGATSEDAGTVDRGASRGSAIKASQA</sequence>
<reference evidence="3" key="1">
    <citation type="submission" date="2023-07" db="EMBL/GenBank/DDBJ databases">
        <authorList>
            <person name="Shahid S."/>
            <person name="Akbar M.Y."/>
            <person name="Ajmal W."/>
            <person name="Ansari A."/>
            <person name="Ghazanfar S."/>
        </authorList>
    </citation>
    <scope>NUCLEOTIDE SEQUENCE</scope>
    <source>
        <strain evidence="3">NIGAB</strain>
    </source>
</reference>
<dbReference type="PROSITE" id="PS50943">
    <property type="entry name" value="HTH_CROC1"/>
    <property type="match status" value="1"/>
</dbReference>
<organism evidence="3 4">
    <name type="scientific">Stenotrophomonas geniculata</name>
    <dbReference type="NCBI Taxonomy" id="86188"/>
    <lineage>
        <taxon>Bacteria</taxon>
        <taxon>Pseudomonadati</taxon>
        <taxon>Pseudomonadota</taxon>
        <taxon>Gammaproteobacteria</taxon>
        <taxon>Lysobacterales</taxon>
        <taxon>Lysobacteraceae</taxon>
        <taxon>Stenotrophomonas</taxon>
    </lineage>
</organism>
<dbReference type="SUPFAM" id="SSF47413">
    <property type="entry name" value="lambda repressor-like DNA-binding domains"/>
    <property type="match status" value="1"/>
</dbReference>
<dbReference type="EMBL" id="JAVIAC010000006">
    <property type="protein sequence ID" value="MDQ7952858.1"/>
    <property type="molecule type" value="Genomic_DNA"/>
</dbReference>
<dbReference type="AlphaFoldDB" id="A0AAP5F1D6"/>
<feature type="domain" description="HTH cro/C1-type" evidence="2">
    <location>
        <begin position="7"/>
        <end position="60"/>
    </location>
</feature>
<dbReference type="InterPro" id="IPR010982">
    <property type="entry name" value="Lambda_DNA-bd_dom_sf"/>
</dbReference>
<dbReference type="Proteomes" id="UP001240529">
    <property type="component" value="Unassembled WGS sequence"/>
</dbReference>
<dbReference type="RefSeq" id="WP_154348792.1">
    <property type="nucleotide sequence ID" value="NZ_JAUZEA010000006.1"/>
</dbReference>
<dbReference type="InterPro" id="IPR001387">
    <property type="entry name" value="Cro/C1-type_HTH"/>
</dbReference>
<feature type="region of interest" description="Disordered" evidence="1">
    <location>
        <begin position="146"/>
        <end position="168"/>
    </location>
</feature>
<proteinExistence type="predicted"/>
<dbReference type="CDD" id="cd00093">
    <property type="entry name" value="HTH_XRE"/>
    <property type="match status" value="1"/>
</dbReference>
<evidence type="ECO:0000259" key="2">
    <source>
        <dbReference type="PROSITE" id="PS50943"/>
    </source>
</evidence>
<evidence type="ECO:0000313" key="4">
    <source>
        <dbReference type="Proteomes" id="UP001240529"/>
    </source>
</evidence>
<name>A0AAP5F1D6_9GAMM</name>
<dbReference type="SMART" id="SM00530">
    <property type="entry name" value="HTH_XRE"/>
    <property type="match status" value="1"/>
</dbReference>
<protein>
    <submittedName>
        <fullName evidence="3">Helix-turn-helix transcriptional regulator</fullName>
    </submittedName>
</protein>
<accession>A0AAP5F1D6</accession>
<dbReference type="GO" id="GO:0003677">
    <property type="term" value="F:DNA binding"/>
    <property type="evidence" value="ECO:0007669"/>
    <property type="project" value="InterPro"/>
</dbReference>
<dbReference type="Gene3D" id="1.10.260.40">
    <property type="entry name" value="lambda repressor-like DNA-binding domains"/>
    <property type="match status" value="1"/>
</dbReference>